<evidence type="ECO:0000313" key="2">
    <source>
        <dbReference type="EMBL" id="CAB9515277.1"/>
    </source>
</evidence>
<protein>
    <submittedName>
        <fullName evidence="2">Uncharacterized protein</fullName>
    </submittedName>
</protein>
<comment type="caution">
    <text evidence="2">The sequence shown here is derived from an EMBL/GenBank/DDBJ whole genome shotgun (WGS) entry which is preliminary data.</text>
</comment>
<name>A0A9N8HJQ6_9STRA</name>
<dbReference type="Proteomes" id="UP001153069">
    <property type="component" value="Unassembled WGS sequence"/>
</dbReference>
<accession>A0A9N8HJQ6</accession>
<evidence type="ECO:0000256" key="1">
    <source>
        <dbReference type="SAM" id="MobiDB-lite"/>
    </source>
</evidence>
<feature type="compositionally biased region" description="Basic and acidic residues" evidence="1">
    <location>
        <begin position="1"/>
        <end position="12"/>
    </location>
</feature>
<feature type="region of interest" description="Disordered" evidence="1">
    <location>
        <begin position="1"/>
        <end position="77"/>
    </location>
</feature>
<proteinExistence type="predicted"/>
<feature type="compositionally biased region" description="Polar residues" evidence="1">
    <location>
        <begin position="39"/>
        <end position="63"/>
    </location>
</feature>
<gene>
    <name evidence="2" type="ORF">SEMRO_704_G190230.1</name>
</gene>
<dbReference type="EMBL" id="CAICTM010000703">
    <property type="protein sequence ID" value="CAB9515277.1"/>
    <property type="molecule type" value="Genomic_DNA"/>
</dbReference>
<organism evidence="2 3">
    <name type="scientific">Seminavis robusta</name>
    <dbReference type="NCBI Taxonomy" id="568900"/>
    <lineage>
        <taxon>Eukaryota</taxon>
        <taxon>Sar</taxon>
        <taxon>Stramenopiles</taxon>
        <taxon>Ochrophyta</taxon>
        <taxon>Bacillariophyta</taxon>
        <taxon>Bacillariophyceae</taxon>
        <taxon>Bacillariophycidae</taxon>
        <taxon>Naviculales</taxon>
        <taxon>Naviculaceae</taxon>
        <taxon>Seminavis</taxon>
    </lineage>
</organism>
<reference evidence="2" key="1">
    <citation type="submission" date="2020-06" db="EMBL/GenBank/DDBJ databases">
        <authorList>
            <consortium name="Plant Systems Biology data submission"/>
        </authorList>
    </citation>
    <scope>NUCLEOTIDE SEQUENCE</scope>
    <source>
        <strain evidence="2">D6</strain>
    </source>
</reference>
<evidence type="ECO:0000313" key="3">
    <source>
        <dbReference type="Proteomes" id="UP001153069"/>
    </source>
</evidence>
<keyword evidence="3" id="KW-1185">Reference proteome</keyword>
<dbReference type="AlphaFoldDB" id="A0A9N8HJQ6"/>
<sequence length="109" mass="11370">MTEDSKSFKGDGNETDDSAAMLQSLLHGSLDLSPEKGTRTPSAKSKASVGSPTDTNIEGTRSNVGEGANPTVASGISGDGEEAEVLFQGRLHQLKGNLKSDEKDVLCDF</sequence>